<dbReference type="Pfam" id="PF03168">
    <property type="entry name" value="LEA_2"/>
    <property type="match status" value="1"/>
</dbReference>
<evidence type="ECO:0000256" key="2">
    <source>
        <dbReference type="ARBA" id="ARBA00022692"/>
    </source>
</evidence>
<reference evidence="8" key="1">
    <citation type="submission" date="2020-06" db="EMBL/GenBank/DDBJ databases">
        <authorList>
            <person name="Li T."/>
            <person name="Hu X."/>
            <person name="Zhang T."/>
            <person name="Song X."/>
            <person name="Zhang H."/>
            <person name="Dai N."/>
            <person name="Sheng W."/>
            <person name="Hou X."/>
            <person name="Wei L."/>
        </authorList>
    </citation>
    <scope>NUCLEOTIDE SEQUENCE</scope>
    <source>
        <strain evidence="8">G01</strain>
        <tissue evidence="8">Leaf</tissue>
    </source>
</reference>
<gene>
    <name evidence="8" type="ORF">Sangu_1468600</name>
</gene>
<reference evidence="8" key="2">
    <citation type="journal article" date="2024" name="Plant">
        <title>Genomic evolution and insights into agronomic trait innovations of Sesamum species.</title>
        <authorList>
            <person name="Miao H."/>
            <person name="Wang L."/>
            <person name="Qu L."/>
            <person name="Liu H."/>
            <person name="Sun Y."/>
            <person name="Le M."/>
            <person name="Wang Q."/>
            <person name="Wei S."/>
            <person name="Zheng Y."/>
            <person name="Lin W."/>
            <person name="Duan Y."/>
            <person name="Cao H."/>
            <person name="Xiong S."/>
            <person name="Wang X."/>
            <person name="Wei L."/>
            <person name="Li C."/>
            <person name="Ma Q."/>
            <person name="Ju M."/>
            <person name="Zhao R."/>
            <person name="Li G."/>
            <person name="Mu C."/>
            <person name="Tian Q."/>
            <person name="Mei H."/>
            <person name="Zhang T."/>
            <person name="Gao T."/>
            <person name="Zhang H."/>
        </authorList>
    </citation>
    <scope>NUCLEOTIDE SEQUENCE</scope>
    <source>
        <strain evidence="8">G01</strain>
    </source>
</reference>
<dbReference type="AlphaFoldDB" id="A0AAW2N6L3"/>
<evidence type="ECO:0000256" key="6">
    <source>
        <dbReference type="SAM" id="Phobius"/>
    </source>
</evidence>
<feature type="domain" description="Late embryogenesis abundant protein LEA-2 subgroup" evidence="7">
    <location>
        <begin position="147"/>
        <end position="245"/>
    </location>
</feature>
<feature type="transmembrane region" description="Helical" evidence="6">
    <location>
        <begin position="83"/>
        <end position="109"/>
    </location>
</feature>
<accession>A0AAW2N6L3</accession>
<comment type="caution">
    <text evidence="8">The sequence shown here is derived from an EMBL/GenBank/DDBJ whole genome shotgun (WGS) entry which is preliminary data.</text>
</comment>
<protein>
    <recommendedName>
        <fullName evidence="7">Late embryogenesis abundant protein LEA-2 subgroup domain-containing protein</fullName>
    </recommendedName>
</protein>
<evidence type="ECO:0000259" key="7">
    <source>
        <dbReference type="Pfam" id="PF03168"/>
    </source>
</evidence>
<dbReference type="EMBL" id="JACGWK010000008">
    <property type="protein sequence ID" value="KAL0339465.1"/>
    <property type="molecule type" value="Genomic_DNA"/>
</dbReference>
<evidence type="ECO:0000256" key="4">
    <source>
        <dbReference type="ARBA" id="ARBA00023136"/>
    </source>
</evidence>
<dbReference type="PANTHER" id="PTHR31234:SF65">
    <property type="entry name" value="LATE EMBRYOGENESIS ABUNDANT PROTEIN, LEA_2 SUBGROUP"/>
    <property type="match status" value="1"/>
</dbReference>
<evidence type="ECO:0000256" key="1">
    <source>
        <dbReference type="ARBA" id="ARBA00004167"/>
    </source>
</evidence>
<dbReference type="SUPFAM" id="SSF117070">
    <property type="entry name" value="LEA14-like"/>
    <property type="match status" value="1"/>
</dbReference>
<feature type="compositionally biased region" description="Basic residues" evidence="5">
    <location>
        <begin position="66"/>
        <end position="78"/>
    </location>
</feature>
<sequence length="266" mass="30020">MVKSSKSIKRAGLDFHNLKPPSHYHPHHNTIYTNLTENSSNSEPTNFRNGGDFRASPPSPRLRPPISRRRRRSRRHRDRRRRWVKCCGCIGAVVLVQAIVVVVLIFTVFKVKDPIIRMNAVTVERLELIAGTTTPRPGSNMTLNADVSVKNPNYASFKYQNTTTALFYRGSEIGEARGPPGRARARRTMRMNITVDVMTDRVLSQPDLRSDVNSGLIAISSYTRVGGRVKMLIIKKHVTVTMNCTITINATSQAIQQQKCKRKVKL</sequence>
<evidence type="ECO:0000313" key="8">
    <source>
        <dbReference type="EMBL" id="KAL0339465.1"/>
    </source>
</evidence>
<feature type="compositionally biased region" description="Polar residues" evidence="5">
    <location>
        <begin position="30"/>
        <end position="48"/>
    </location>
</feature>
<dbReference type="GO" id="GO:0016020">
    <property type="term" value="C:membrane"/>
    <property type="evidence" value="ECO:0007669"/>
    <property type="project" value="UniProtKB-SubCell"/>
</dbReference>
<evidence type="ECO:0000256" key="3">
    <source>
        <dbReference type="ARBA" id="ARBA00022989"/>
    </source>
</evidence>
<dbReference type="Gene3D" id="2.60.40.1820">
    <property type="match status" value="1"/>
</dbReference>
<name>A0AAW2N6L3_9LAMI</name>
<keyword evidence="3 6" id="KW-1133">Transmembrane helix</keyword>
<organism evidence="8">
    <name type="scientific">Sesamum angustifolium</name>
    <dbReference type="NCBI Taxonomy" id="2727405"/>
    <lineage>
        <taxon>Eukaryota</taxon>
        <taxon>Viridiplantae</taxon>
        <taxon>Streptophyta</taxon>
        <taxon>Embryophyta</taxon>
        <taxon>Tracheophyta</taxon>
        <taxon>Spermatophyta</taxon>
        <taxon>Magnoliopsida</taxon>
        <taxon>eudicotyledons</taxon>
        <taxon>Gunneridae</taxon>
        <taxon>Pentapetalae</taxon>
        <taxon>asterids</taxon>
        <taxon>lamiids</taxon>
        <taxon>Lamiales</taxon>
        <taxon>Pedaliaceae</taxon>
        <taxon>Sesamum</taxon>
    </lineage>
</organism>
<dbReference type="GO" id="GO:0098542">
    <property type="term" value="P:defense response to other organism"/>
    <property type="evidence" value="ECO:0007669"/>
    <property type="project" value="InterPro"/>
</dbReference>
<dbReference type="InterPro" id="IPR004864">
    <property type="entry name" value="LEA_2"/>
</dbReference>
<keyword evidence="4 6" id="KW-0472">Membrane</keyword>
<feature type="region of interest" description="Disordered" evidence="5">
    <location>
        <begin position="1"/>
        <end position="78"/>
    </location>
</feature>
<dbReference type="InterPro" id="IPR044839">
    <property type="entry name" value="NDR1-like"/>
</dbReference>
<keyword evidence="2 6" id="KW-0812">Transmembrane</keyword>
<comment type="subcellular location">
    <subcellularLocation>
        <location evidence="1">Membrane</location>
        <topology evidence="1">Single-pass membrane protein</topology>
    </subcellularLocation>
</comment>
<dbReference type="PANTHER" id="PTHR31234">
    <property type="entry name" value="LATE EMBRYOGENESIS ABUNDANT (LEA) HYDROXYPROLINE-RICH GLYCOPROTEIN FAMILY"/>
    <property type="match status" value="1"/>
</dbReference>
<evidence type="ECO:0000256" key="5">
    <source>
        <dbReference type="SAM" id="MobiDB-lite"/>
    </source>
</evidence>
<proteinExistence type="predicted"/>